<protein>
    <recommendedName>
        <fullName evidence="1">CRISPR system ring nuclease SSO1393-like domain-containing protein</fullName>
    </recommendedName>
</protein>
<accession>A0A8A0RJ11</accession>
<dbReference type="EMBL" id="CP059066">
    <property type="protein sequence ID" value="QSQ07882.1"/>
    <property type="molecule type" value="Genomic_DNA"/>
</dbReference>
<feature type="domain" description="CRISPR system ring nuclease SSO1393-like" evidence="1">
    <location>
        <begin position="61"/>
        <end position="198"/>
    </location>
</feature>
<dbReference type="AlphaFoldDB" id="A0A8A0RJ11"/>
<sequence>MKKIIVSVGTSIFDNCLEKNSSSLKIKEDLEGKPFSDWSYFSEEIESIRKTVSDRMRGKKNPSAEIKSITKIRAKEGRDVEAHLLATDSILSVLAAELIKAFFDEKKLGIKAVFDKEKGNVVKGLLVDDKERFENEGLLNLLDIITVISGEKFEDTVLNITGGYKALVPYFTIIGQVYNLPVYYIYEDTEELIEIPKLPVEYDYSVIEDNFYAFEEIKPEKDKKNLPDIKTFIRNYSEETYTKLLNERLIHENSDKKVDLTVIGRLLYKKYKSYIDEDKNNLGNLKGELVEMKLYEYFATKYKGNAVHSYEAKEEQKGDYEIDVLVDPPGENMIAVEVKPGGNAPILYNEEMSERRKKKTIEYKITKGGFKKLAEKAPDTDFRVYLYSEKELHKKVIENIKELHEKHPEETKKLKWYHIKLPDKSIVSIIKWKIGDNAVKRVEF</sequence>
<keyword evidence="3" id="KW-1185">Reference proteome</keyword>
<evidence type="ECO:0000313" key="2">
    <source>
        <dbReference type="EMBL" id="QSQ07882.1"/>
    </source>
</evidence>
<dbReference type="Proteomes" id="UP000662904">
    <property type="component" value="Chromosome"/>
</dbReference>
<dbReference type="Pfam" id="PF09651">
    <property type="entry name" value="Cas_APE2256"/>
    <property type="match status" value="1"/>
</dbReference>
<dbReference type="KEGG" id="kme:H0A61_00199"/>
<proteinExistence type="predicted"/>
<gene>
    <name evidence="2" type="ORF">H0A61_00199</name>
</gene>
<organism evidence="2 3">
    <name type="scientific">Koleobacter methoxysyntrophicus</name>
    <dbReference type="NCBI Taxonomy" id="2751313"/>
    <lineage>
        <taxon>Bacteria</taxon>
        <taxon>Bacillati</taxon>
        <taxon>Bacillota</taxon>
        <taxon>Clostridia</taxon>
        <taxon>Koleobacterales</taxon>
        <taxon>Koleobacteraceae</taxon>
        <taxon>Koleobacter</taxon>
    </lineage>
</organism>
<dbReference type="Gene3D" id="3.40.50.10770">
    <property type="entry name" value="Hypothetical protein VC1899 like domain (Restriction endonuclease-like)"/>
    <property type="match status" value="1"/>
</dbReference>
<name>A0A8A0RJ11_9FIRM</name>
<evidence type="ECO:0000313" key="3">
    <source>
        <dbReference type="Proteomes" id="UP000662904"/>
    </source>
</evidence>
<evidence type="ECO:0000259" key="1">
    <source>
        <dbReference type="Pfam" id="PF09651"/>
    </source>
</evidence>
<reference evidence="2" key="1">
    <citation type="submission" date="2020-07" db="EMBL/GenBank/DDBJ databases">
        <title>Koleobacter methoxysyntrophicus gen. nov., sp. nov., a novel anaerobic bacterium isolated from deep subsurface oil field and proposal of Koleobacterales ord. nov. in the phylum Firmicutes.</title>
        <authorList>
            <person name="Sakamoto S."/>
            <person name="Tamaki H."/>
        </authorList>
    </citation>
    <scope>NUCLEOTIDE SEQUENCE</scope>
    <source>
        <strain evidence="2">NRmbB1</strain>
    </source>
</reference>
<dbReference type="InterPro" id="IPR013442">
    <property type="entry name" value="SSO1393-like"/>
</dbReference>
<dbReference type="RefSeq" id="WP_206708131.1">
    <property type="nucleotide sequence ID" value="NZ_CP059066.1"/>
</dbReference>